<dbReference type="RefSeq" id="WP_023545032.1">
    <property type="nucleotide sequence ID" value="NZ_CM002285.1"/>
</dbReference>
<dbReference type="Proteomes" id="UP000017984">
    <property type="component" value="Chromosome"/>
</dbReference>
<evidence type="ECO:0000259" key="2">
    <source>
        <dbReference type="Pfam" id="PF20568"/>
    </source>
</evidence>
<comment type="caution">
    <text evidence="3">The sequence shown here is derived from an EMBL/GenBank/DDBJ whole genome shotgun (WGS) entry which is preliminary data.</text>
</comment>
<dbReference type="STRING" id="1352936.M878_05150"/>
<dbReference type="AlphaFoldDB" id="V6KVW3"/>
<evidence type="ECO:0000256" key="1">
    <source>
        <dbReference type="SAM" id="MobiDB-lite"/>
    </source>
</evidence>
<sequence length="331" mass="33557">MRIPTGSIALAYALSVALFVAGCVRPGVKEARMGEDVRLLPAAAQGPDPFTGSTVNATVAPLTPGTGSADPTAHAARGVSVTGPPVAASSGPAMPAVLVAPPLRAIRVLSGATPGLYSGTARVAGCDVQRQIGYLTADRARADAFARTAGVSGGGLTGYLRGLTPVALRADTRVTDHGYRDGEAVAYQAVLQAGTAVLVDNRGVPRVRCACGNPLGSPARAHGGFGARGSAWAGYRPDQVIAVTPAPRAVTSITLVNVETRTWIERRIGHDVRDDHVVPAPTWATAAPDDAPVPADTATAGTAPPSGTPPTPAADLAGSLAGHDRHTIRHR</sequence>
<dbReference type="PROSITE" id="PS51257">
    <property type="entry name" value="PROKAR_LIPOPROTEIN"/>
    <property type="match status" value="1"/>
</dbReference>
<dbReference type="HOGENOM" id="CLU_042918_0_0_11"/>
<accession>V6KVW3</accession>
<evidence type="ECO:0000313" key="3">
    <source>
        <dbReference type="EMBL" id="EST35581.1"/>
    </source>
</evidence>
<reference evidence="3 4" key="1">
    <citation type="journal article" date="2014" name="Genome Announc.">
        <title>Draft Genome Sequence of Streptomyces roseochromogenes subsp. oscitans DS 12.976, Producer of the Aminocoumarin Antibiotic Clorobiocin.</title>
        <authorList>
            <person name="Ruckert C."/>
            <person name="Kalinowski J."/>
            <person name="Heide L."/>
            <person name="Apel A.K."/>
        </authorList>
    </citation>
    <scope>NUCLEOTIDE SEQUENCE [LARGE SCALE GENOMIC DNA]</scope>
    <source>
        <strain evidence="3 4">DS 12.976</strain>
    </source>
</reference>
<feature type="domain" description="DUF6777" evidence="2">
    <location>
        <begin position="108"/>
        <end position="269"/>
    </location>
</feature>
<name>V6KVW3_STRRC</name>
<dbReference type="Pfam" id="PF20568">
    <property type="entry name" value="DUF6777"/>
    <property type="match status" value="1"/>
</dbReference>
<keyword evidence="4" id="KW-1185">Reference proteome</keyword>
<dbReference type="InterPro" id="IPR046704">
    <property type="entry name" value="DUF6777"/>
</dbReference>
<dbReference type="EMBL" id="AWQX01000048">
    <property type="protein sequence ID" value="EST35581.1"/>
    <property type="molecule type" value="Genomic_DNA"/>
</dbReference>
<feature type="region of interest" description="Disordered" evidence="1">
    <location>
        <begin position="282"/>
        <end position="331"/>
    </location>
</feature>
<evidence type="ECO:0000313" key="4">
    <source>
        <dbReference type="Proteomes" id="UP000017984"/>
    </source>
</evidence>
<feature type="compositionally biased region" description="Low complexity" evidence="1">
    <location>
        <begin position="282"/>
        <end position="305"/>
    </location>
</feature>
<protein>
    <recommendedName>
        <fullName evidence="2">DUF6777 domain-containing protein</fullName>
    </recommendedName>
</protein>
<dbReference type="OrthoDB" id="4655582at2"/>
<gene>
    <name evidence="3" type="ORF">M878_05150</name>
</gene>
<proteinExistence type="predicted"/>
<feature type="non-terminal residue" evidence="3">
    <location>
        <position position="331"/>
    </location>
</feature>
<organism evidence="3 4">
    <name type="scientific">Streptomyces roseochromogenus subsp. oscitans DS 12.976</name>
    <dbReference type="NCBI Taxonomy" id="1352936"/>
    <lineage>
        <taxon>Bacteria</taxon>
        <taxon>Bacillati</taxon>
        <taxon>Actinomycetota</taxon>
        <taxon>Actinomycetes</taxon>
        <taxon>Kitasatosporales</taxon>
        <taxon>Streptomycetaceae</taxon>
        <taxon>Streptomyces</taxon>
    </lineage>
</organism>
<dbReference type="PATRIC" id="fig|1352936.5.peg.1105"/>